<gene>
    <name evidence="10" type="ORF">CLV92_102216</name>
</gene>
<reference evidence="10 11" key="1">
    <citation type="submission" date="2018-02" db="EMBL/GenBank/DDBJ databases">
        <title>Genomic Encyclopedia of Archaeal and Bacterial Type Strains, Phase II (KMG-II): from individual species to whole genera.</title>
        <authorList>
            <person name="Goeker M."/>
        </authorList>
    </citation>
    <scope>NUCLEOTIDE SEQUENCE [LARGE SCALE GENOMIC DNA]</scope>
    <source>
        <strain evidence="10 11">DSM 22857</strain>
    </source>
</reference>
<feature type="transmembrane region" description="Helical" evidence="8">
    <location>
        <begin position="168"/>
        <end position="192"/>
    </location>
</feature>
<dbReference type="SUPFAM" id="SSF103473">
    <property type="entry name" value="MFS general substrate transporter"/>
    <property type="match status" value="1"/>
</dbReference>
<dbReference type="GO" id="GO:0022857">
    <property type="term" value="F:transmembrane transporter activity"/>
    <property type="evidence" value="ECO:0007669"/>
    <property type="project" value="InterPro"/>
</dbReference>
<dbReference type="RefSeq" id="WP_104431502.1">
    <property type="nucleotide sequence ID" value="NZ_PTJD01000002.1"/>
</dbReference>
<dbReference type="Gene3D" id="1.20.1250.20">
    <property type="entry name" value="MFS general substrate transporter like domains"/>
    <property type="match status" value="2"/>
</dbReference>
<dbReference type="PANTHER" id="PTHR23514">
    <property type="entry name" value="BYPASS OF STOP CODON PROTEIN 6"/>
    <property type="match status" value="1"/>
</dbReference>
<comment type="subcellular location">
    <subcellularLocation>
        <location evidence="1">Cell membrane</location>
        <topology evidence="1">Multi-pass membrane protein</topology>
    </subcellularLocation>
</comment>
<dbReference type="GO" id="GO:0005886">
    <property type="term" value="C:plasma membrane"/>
    <property type="evidence" value="ECO:0007669"/>
    <property type="project" value="UniProtKB-SubCell"/>
</dbReference>
<evidence type="ECO:0000256" key="4">
    <source>
        <dbReference type="ARBA" id="ARBA00022692"/>
    </source>
</evidence>
<evidence type="ECO:0000256" key="2">
    <source>
        <dbReference type="ARBA" id="ARBA00008335"/>
    </source>
</evidence>
<evidence type="ECO:0000256" key="3">
    <source>
        <dbReference type="ARBA" id="ARBA00022448"/>
    </source>
</evidence>
<sequence length="423" mass="43282">MTLPRHEEHTSRPLRATASNSRTGAADPTTPERGAATSALTRDRVTLSLYASLGILGYLLTGMGAILIPLQEQLHVERAAVAFYPTTFAASLLVVGLAGERLTARWGHQLVLRTAVLSMAGGAGLLTTSSWPLTLTGALLLGAGGALTVQIVPAGLHVHHGKRAPAALAEASALSSFASLLAPLAVATAIATGVGWQAGYLVVLPLALLLIGVAKVPWKPSSAPSSPPDEHPPLPAAGSLLQRCIDVLLAIGIEFCLMLWSADAFTQWHHVSAAQAPALAALFVLGMAITRAAATPLTARCSPRAVMLGACATASLGFLLFWAAPALVLSAVGLFLAGLGVALLYPLALARVVQASPEAPDHAAARAALASGLAIGLAPLTLAVIGDQIGQRVGYLLVPALLAALALRTARDSAQHHVQDSAR</sequence>
<protein>
    <submittedName>
        <fullName evidence="10">Cyanate permease</fullName>
    </submittedName>
</protein>
<dbReference type="InterPro" id="IPR036259">
    <property type="entry name" value="MFS_trans_sf"/>
</dbReference>
<feature type="transmembrane region" description="Helical" evidence="8">
    <location>
        <begin position="392"/>
        <end position="410"/>
    </location>
</feature>
<feature type="transmembrane region" description="Helical" evidence="8">
    <location>
        <begin position="330"/>
        <end position="353"/>
    </location>
</feature>
<dbReference type="Proteomes" id="UP000239485">
    <property type="component" value="Unassembled WGS sequence"/>
</dbReference>
<dbReference type="InterPro" id="IPR051788">
    <property type="entry name" value="MFS_Transporter"/>
</dbReference>
<comment type="similarity">
    <text evidence="2">Belongs to the major facilitator superfamily.</text>
</comment>
<accession>A0A2S6IV84</accession>
<organism evidence="10 11">
    <name type="scientific">Kineococcus xinjiangensis</name>
    <dbReference type="NCBI Taxonomy" id="512762"/>
    <lineage>
        <taxon>Bacteria</taxon>
        <taxon>Bacillati</taxon>
        <taxon>Actinomycetota</taxon>
        <taxon>Actinomycetes</taxon>
        <taxon>Kineosporiales</taxon>
        <taxon>Kineosporiaceae</taxon>
        <taxon>Kineococcus</taxon>
    </lineage>
</organism>
<keyword evidence="3" id="KW-0813">Transport</keyword>
<evidence type="ECO:0000259" key="9">
    <source>
        <dbReference type="PROSITE" id="PS50850"/>
    </source>
</evidence>
<evidence type="ECO:0000313" key="11">
    <source>
        <dbReference type="Proteomes" id="UP000239485"/>
    </source>
</evidence>
<feature type="transmembrane region" description="Helical" evidence="8">
    <location>
        <begin position="305"/>
        <end position="324"/>
    </location>
</feature>
<dbReference type="InterPro" id="IPR020846">
    <property type="entry name" value="MFS_dom"/>
</dbReference>
<feature type="transmembrane region" description="Helical" evidence="8">
    <location>
        <begin position="198"/>
        <end position="218"/>
    </location>
</feature>
<name>A0A2S6IV84_9ACTN</name>
<evidence type="ECO:0000256" key="5">
    <source>
        <dbReference type="ARBA" id="ARBA00022989"/>
    </source>
</evidence>
<keyword evidence="11" id="KW-1185">Reference proteome</keyword>
<feature type="domain" description="Major facilitator superfamily (MFS) profile" evidence="9">
    <location>
        <begin position="240"/>
        <end position="423"/>
    </location>
</feature>
<keyword evidence="4 8" id="KW-0812">Transmembrane</keyword>
<evidence type="ECO:0000313" key="10">
    <source>
        <dbReference type="EMBL" id="PPK98063.1"/>
    </source>
</evidence>
<evidence type="ECO:0000256" key="1">
    <source>
        <dbReference type="ARBA" id="ARBA00004651"/>
    </source>
</evidence>
<feature type="transmembrane region" description="Helical" evidence="8">
    <location>
        <begin position="110"/>
        <end position="131"/>
    </location>
</feature>
<dbReference type="InterPro" id="IPR011701">
    <property type="entry name" value="MFS"/>
</dbReference>
<feature type="transmembrane region" description="Helical" evidence="8">
    <location>
        <begin position="47"/>
        <end position="68"/>
    </location>
</feature>
<evidence type="ECO:0000256" key="6">
    <source>
        <dbReference type="ARBA" id="ARBA00023136"/>
    </source>
</evidence>
<feature type="region of interest" description="Disordered" evidence="7">
    <location>
        <begin position="1"/>
        <end position="38"/>
    </location>
</feature>
<dbReference type="EMBL" id="PTJD01000002">
    <property type="protein sequence ID" value="PPK98063.1"/>
    <property type="molecule type" value="Genomic_DNA"/>
</dbReference>
<evidence type="ECO:0000256" key="8">
    <source>
        <dbReference type="SAM" id="Phobius"/>
    </source>
</evidence>
<feature type="transmembrane region" description="Helical" evidence="8">
    <location>
        <begin position="80"/>
        <end position="98"/>
    </location>
</feature>
<dbReference type="Pfam" id="PF07690">
    <property type="entry name" value="MFS_1"/>
    <property type="match status" value="2"/>
</dbReference>
<keyword evidence="6 8" id="KW-0472">Membrane</keyword>
<keyword evidence="5 8" id="KW-1133">Transmembrane helix</keyword>
<feature type="compositionally biased region" description="Basic and acidic residues" evidence="7">
    <location>
        <begin position="1"/>
        <end position="11"/>
    </location>
</feature>
<comment type="caution">
    <text evidence="10">The sequence shown here is derived from an EMBL/GenBank/DDBJ whole genome shotgun (WGS) entry which is preliminary data.</text>
</comment>
<feature type="transmembrane region" description="Helical" evidence="8">
    <location>
        <begin position="137"/>
        <end position="156"/>
    </location>
</feature>
<feature type="transmembrane region" description="Helical" evidence="8">
    <location>
        <begin position="274"/>
        <end position="293"/>
    </location>
</feature>
<feature type="transmembrane region" description="Helical" evidence="8">
    <location>
        <begin position="365"/>
        <end position="386"/>
    </location>
</feature>
<dbReference type="PROSITE" id="PS50850">
    <property type="entry name" value="MFS"/>
    <property type="match status" value="1"/>
</dbReference>
<proteinExistence type="inferred from homology"/>
<evidence type="ECO:0000256" key="7">
    <source>
        <dbReference type="SAM" id="MobiDB-lite"/>
    </source>
</evidence>
<dbReference type="PANTHER" id="PTHR23514:SF3">
    <property type="entry name" value="BYPASS OF STOP CODON PROTEIN 6"/>
    <property type="match status" value="1"/>
</dbReference>
<dbReference type="AlphaFoldDB" id="A0A2S6IV84"/>